<reference evidence="4 5" key="1">
    <citation type="submission" date="2019-05" db="EMBL/GenBank/DDBJ databases">
        <title>We sequenced the genome of Paenibacillus hemerocallicola KCTC 33185 for further insight into its adaptation and study the phylogeny of Paenibacillus.</title>
        <authorList>
            <person name="Narsing Rao M.P."/>
        </authorList>
    </citation>
    <scope>NUCLEOTIDE SEQUENCE [LARGE SCALE GENOMIC DNA]</scope>
    <source>
        <strain evidence="4 5">KCTC 33185</strain>
    </source>
</reference>
<name>A0A5C4TGY5_9BACL</name>
<dbReference type="InterPro" id="IPR058531">
    <property type="entry name" value="Baseplate_J_M"/>
</dbReference>
<feature type="domain" description="Baseplate J-like central" evidence="2">
    <location>
        <begin position="182"/>
        <end position="261"/>
    </location>
</feature>
<sequence>MYESQNEQTILNRMLARVPDNVDKRPGSVIYDALAPAAAELAQMYVELDLNYNISFADTASGEYLARRTAEFGVTREPATKARRKGQFYNAANAPFDIPIGSRFSIENLNYIAINKISTGVFTMECEQVGIVGNQKFGAMLPIDYIAGLSRAELTDVLVPGEDAESDDALRVRYYEEVNRPAFGGNVADYKQKINAMSGVGATKIFPVWQGGGTAKGTIIASDWTVPSSQLVSEVQTAVDPTVNSGLGIGTAPIGHVVTIAGVQGVTINVETTVTLASGTVLGQVQTPIEEAIEAYLLTLRQDWANQPQLVIRIAFIDASILMVPGIADVNGTQINGSTANLTLGAEQIPVLGTVTVHA</sequence>
<dbReference type="Pfam" id="PF26079">
    <property type="entry name" value="Baseplate_J_C"/>
    <property type="match status" value="1"/>
</dbReference>
<evidence type="ECO:0000256" key="1">
    <source>
        <dbReference type="ARBA" id="ARBA00038087"/>
    </source>
</evidence>
<gene>
    <name evidence="4" type="ORF">FE784_00815</name>
</gene>
<comment type="similarity">
    <text evidence="1">Belongs to the Mu gp47/PBSX XkdT family.</text>
</comment>
<feature type="domain" description="Baseplate J-like C-terminal" evidence="3">
    <location>
        <begin position="268"/>
        <end position="357"/>
    </location>
</feature>
<dbReference type="AlphaFoldDB" id="A0A5C4TGY5"/>
<comment type="caution">
    <text evidence="4">The sequence shown here is derived from an EMBL/GenBank/DDBJ whole genome shotgun (WGS) entry which is preliminary data.</text>
</comment>
<dbReference type="InterPro" id="IPR052399">
    <property type="entry name" value="Phage_Baseplate_Assmbl_Protein"/>
</dbReference>
<evidence type="ECO:0000259" key="3">
    <source>
        <dbReference type="Pfam" id="PF26079"/>
    </source>
</evidence>
<dbReference type="PANTHER" id="PTHR37829:SF3">
    <property type="entry name" value="PROTEIN JAYE-RELATED"/>
    <property type="match status" value="1"/>
</dbReference>
<dbReference type="Pfam" id="PF26078">
    <property type="entry name" value="Baseplate_J_M"/>
    <property type="match status" value="1"/>
</dbReference>
<dbReference type="OrthoDB" id="2554267at2"/>
<proteinExistence type="inferred from homology"/>
<evidence type="ECO:0000313" key="4">
    <source>
        <dbReference type="EMBL" id="TNJ68235.1"/>
    </source>
</evidence>
<organism evidence="4 5">
    <name type="scientific">Paenibacillus hemerocallicola</name>
    <dbReference type="NCBI Taxonomy" id="1172614"/>
    <lineage>
        <taxon>Bacteria</taxon>
        <taxon>Bacillati</taxon>
        <taxon>Bacillota</taxon>
        <taxon>Bacilli</taxon>
        <taxon>Bacillales</taxon>
        <taxon>Paenibacillaceae</taxon>
        <taxon>Paenibacillus</taxon>
    </lineage>
</organism>
<evidence type="ECO:0000313" key="5">
    <source>
        <dbReference type="Proteomes" id="UP000307943"/>
    </source>
</evidence>
<dbReference type="EMBL" id="VDCQ01000001">
    <property type="protein sequence ID" value="TNJ68235.1"/>
    <property type="molecule type" value="Genomic_DNA"/>
</dbReference>
<dbReference type="RefSeq" id="WP_139600212.1">
    <property type="nucleotide sequence ID" value="NZ_VDCQ01000001.1"/>
</dbReference>
<accession>A0A5C4TGY5</accession>
<evidence type="ECO:0000259" key="2">
    <source>
        <dbReference type="Pfam" id="PF26078"/>
    </source>
</evidence>
<protein>
    <submittedName>
        <fullName evidence="4">Baseplate J/gp47 family protein</fullName>
    </submittedName>
</protein>
<dbReference type="PANTHER" id="PTHR37829">
    <property type="entry name" value="PHAGE-LIKE ELEMENT PBSX PROTEIN XKDT"/>
    <property type="match status" value="1"/>
</dbReference>
<keyword evidence="5" id="KW-1185">Reference proteome</keyword>
<dbReference type="Proteomes" id="UP000307943">
    <property type="component" value="Unassembled WGS sequence"/>
</dbReference>
<dbReference type="InterPro" id="IPR058530">
    <property type="entry name" value="Baseplate_J-like_C"/>
</dbReference>